<proteinExistence type="inferred from homology"/>
<reference evidence="5" key="1">
    <citation type="submission" date="2020-08" db="EMBL/GenBank/DDBJ databases">
        <title>Multicomponent nature underlies the extraordinary mechanical properties of spider dragline silk.</title>
        <authorList>
            <person name="Kono N."/>
            <person name="Nakamura H."/>
            <person name="Mori M."/>
            <person name="Yoshida Y."/>
            <person name="Ohtoshi R."/>
            <person name="Malay A.D."/>
            <person name="Moran D.A.P."/>
            <person name="Tomita M."/>
            <person name="Numata K."/>
            <person name="Arakawa K."/>
        </authorList>
    </citation>
    <scope>NUCLEOTIDE SEQUENCE</scope>
</reference>
<comment type="caution">
    <text evidence="5">The sequence shown here is derived from an EMBL/GenBank/DDBJ whole genome shotgun (WGS) entry which is preliminary data.</text>
</comment>
<dbReference type="InterPro" id="IPR042185">
    <property type="entry name" value="Serpin_sf_2"/>
</dbReference>
<protein>
    <submittedName>
        <fullName evidence="5">Serpin B5</fullName>
    </submittedName>
</protein>
<dbReference type="InterPro" id="IPR036186">
    <property type="entry name" value="Serpin_sf"/>
</dbReference>
<dbReference type="Proteomes" id="UP000887013">
    <property type="component" value="Unassembled WGS sequence"/>
</dbReference>
<dbReference type="GO" id="GO:0004867">
    <property type="term" value="F:serine-type endopeptidase inhibitor activity"/>
    <property type="evidence" value="ECO:0007669"/>
    <property type="project" value="UniProtKB-KW"/>
</dbReference>
<dbReference type="CDD" id="cd00172">
    <property type="entry name" value="serpin"/>
    <property type="match status" value="1"/>
</dbReference>
<keyword evidence="2" id="KW-0722">Serine protease inhibitor</keyword>
<feature type="domain" description="Serpin" evidence="4">
    <location>
        <begin position="77"/>
        <end position="439"/>
    </location>
</feature>
<dbReference type="SMART" id="SM00093">
    <property type="entry name" value="SERPIN"/>
    <property type="match status" value="1"/>
</dbReference>
<evidence type="ECO:0000313" key="6">
    <source>
        <dbReference type="Proteomes" id="UP000887013"/>
    </source>
</evidence>
<dbReference type="EMBL" id="BMAW01027424">
    <property type="protein sequence ID" value="GFU02086.1"/>
    <property type="molecule type" value="Genomic_DNA"/>
</dbReference>
<dbReference type="InterPro" id="IPR000215">
    <property type="entry name" value="Serpin_fam"/>
</dbReference>
<dbReference type="Gene3D" id="3.30.497.10">
    <property type="entry name" value="Antithrombin, subunit I, domain 2"/>
    <property type="match status" value="1"/>
</dbReference>
<gene>
    <name evidence="5" type="primary">SERPINB5</name>
    <name evidence="5" type="ORF">NPIL_246501</name>
</gene>
<dbReference type="PANTHER" id="PTHR11461:SF372">
    <property type="entry name" value="ACCESSORY GLAND PROTEIN ACP76A-RELATED"/>
    <property type="match status" value="1"/>
</dbReference>
<dbReference type="Pfam" id="PF00079">
    <property type="entry name" value="Serpin"/>
    <property type="match status" value="1"/>
</dbReference>
<evidence type="ECO:0000313" key="5">
    <source>
        <dbReference type="EMBL" id="GFU02086.1"/>
    </source>
</evidence>
<dbReference type="PANTHER" id="PTHR11461">
    <property type="entry name" value="SERINE PROTEASE INHIBITOR, SERPIN"/>
    <property type="match status" value="1"/>
</dbReference>
<dbReference type="InterPro" id="IPR023796">
    <property type="entry name" value="Serpin_dom"/>
</dbReference>
<dbReference type="AlphaFoldDB" id="A0A8X6Q6M1"/>
<accession>A0A8X6Q6M1</accession>
<dbReference type="InterPro" id="IPR023795">
    <property type="entry name" value="Serpin_CS"/>
</dbReference>
<evidence type="ECO:0000256" key="2">
    <source>
        <dbReference type="ARBA" id="ARBA00022900"/>
    </source>
</evidence>
<keyword evidence="1" id="KW-0646">Protease inhibitor</keyword>
<comment type="similarity">
    <text evidence="3">Belongs to the serpin family.</text>
</comment>
<dbReference type="InterPro" id="IPR042178">
    <property type="entry name" value="Serpin_sf_1"/>
</dbReference>
<dbReference type="Gene3D" id="2.30.39.10">
    <property type="entry name" value="Alpha-1-antitrypsin, domain 1"/>
    <property type="match status" value="1"/>
</dbReference>
<organism evidence="5 6">
    <name type="scientific">Nephila pilipes</name>
    <name type="common">Giant wood spider</name>
    <name type="synonym">Nephila maculata</name>
    <dbReference type="NCBI Taxonomy" id="299642"/>
    <lineage>
        <taxon>Eukaryota</taxon>
        <taxon>Metazoa</taxon>
        <taxon>Ecdysozoa</taxon>
        <taxon>Arthropoda</taxon>
        <taxon>Chelicerata</taxon>
        <taxon>Arachnida</taxon>
        <taxon>Araneae</taxon>
        <taxon>Araneomorphae</taxon>
        <taxon>Entelegynae</taxon>
        <taxon>Araneoidea</taxon>
        <taxon>Nephilidae</taxon>
        <taxon>Nephila</taxon>
    </lineage>
</organism>
<dbReference type="GO" id="GO:0005615">
    <property type="term" value="C:extracellular space"/>
    <property type="evidence" value="ECO:0007669"/>
    <property type="project" value="InterPro"/>
</dbReference>
<dbReference type="SUPFAM" id="SSF56574">
    <property type="entry name" value="Serpins"/>
    <property type="match status" value="1"/>
</dbReference>
<dbReference type="PROSITE" id="PS00284">
    <property type="entry name" value="SERPIN"/>
    <property type="match status" value="1"/>
</dbReference>
<evidence type="ECO:0000259" key="4">
    <source>
        <dbReference type="SMART" id="SM00093"/>
    </source>
</evidence>
<sequence>MSTGVVPCLVRCLMKRSKFQCTLQHSSSFPQNIKMFQEFLICVLLLAAIKPAHSASNMNYLISLRWKLSYALDVFAIDFFDNLPYRLSENIFICPLSITNALSAVYCGSRGDTEEELSDILRYNTVNLTKKQVTRVSTMFSPKFLLGDDTQFYVFNTSNAILINPKSNLNVSGDFQKEMANRFSVALIDVDFYDPSYMTLYSLNQWVISQTRKIRFYKNEINFPADLMVISSAYLKAAWEYEFSPLDTYEETFYNRGLMSGAKSVQMMHMKKELNYYSIGEWLRIIELPFKDRALRMFIFLPKNMNGLFSLENRFNRIFFTELSKLSLRKISVSLPKFELRYSTSMVPSLTELGATELFNPETVDLSEMIENQKVVVGEMVHKTFLSVTEGGLDTTSASAVNSTMSNESMLSFTVNQPFLFIITDRRPRILFMGHVIEL</sequence>
<dbReference type="OrthoDB" id="671595at2759"/>
<keyword evidence="6" id="KW-1185">Reference proteome</keyword>
<evidence type="ECO:0000256" key="3">
    <source>
        <dbReference type="RuleBase" id="RU000411"/>
    </source>
</evidence>
<name>A0A8X6Q6M1_NEPPI</name>
<evidence type="ECO:0000256" key="1">
    <source>
        <dbReference type="ARBA" id="ARBA00022690"/>
    </source>
</evidence>